<protein>
    <submittedName>
        <fullName evidence="2">LPS export ABC transporter protein LptC</fullName>
    </submittedName>
</protein>
<dbReference type="Pfam" id="PF06835">
    <property type="entry name" value="LptC"/>
    <property type="match status" value="1"/>
</dbReference>
<keyword evidence="3" id="KW-1185">Reference proteome</keyword>
<reference evidence="2 3" key="1">
    <citation type="submission" date="2017-02" db="EMBL/GenBank/DDBJ databases">
        <authorList>
            <person name="Peterson S.W."/>
        </authorList>
    </citation>
    <scope>NUCLEOTIDE SEQUENCE [LARGE SCALE GENOMIC DNA]</scope>
    <source>
        <strain evidence="2 3">ATCC BAA-909</strain>
    </source>
</reference>
<dbReference type="GO" id="GO:0015221">
    <property type="term" value="F:lipopolysaccharide transmembrane transporter activity"/>
    <property type="evidence" value="ECO:0007669"/>
    <property type="project" value="InterPro"/>
</dbReference>
<name>A0A1T4PTS8_9SPIR</name>
<dbReference type="GO" id="GO:0005886">
    <property type="term" value="C:plasma membrane"/>
    <property type="evidence" value="ECO:0007669"/>
    <property type="project" value="InterPro"/>
</dbReference>
<evidence type="ECO:0000256" key="1">
    <source>
        <dbReference type="SAM" id="SignalP"/>
    </source>
</evidence>
<dbReference type="InterPro" id="IPR010664">
    <property type="entry name" value="LipoPS_assembly_LptC-rel"/>
</dbReference>
<dbReference type="Gene3D" id="2.60.450.10">
    <property type="entry name" value="Lipopolysaccharide (LPS) transport protein A like domain"/>
    <property type="match status" value="1"/>
</dbReference>
<organism evidence="2 3">
    <name type="scientific">Treponema berlinense</name>
    <dbReference type="NCBI Taxonomy" id="225004"/>
    <lineage>
        <taxon>Bacteria</taxon>
        <taxon>Pseudomonadati</taxon>
        <taxon>Spirochaetota</taxon>
        <taxon>Spirochaetia</taxon>
        <taxon>Spirochaetales</taxon>
        <taxon>Treponemataceae</taxon>
        <taxon>Treponema</taxon>
    </lineage>
</organism>
<feature type="chain" id="PRO_5012730177" evidence="1">
    <location>
        <begin position="29"/>
        <end position="190"/>
    </location>
</feature>
<evidence type="ECO:0000313" key="2">
    <source>
        <dbReference type="EMBL" id="SJZ94829.1"/>
    </source>
</evidence>
<gene>
    <name evidence="2" type="ORF">SAMN02745152_01716</name>
</gene>
<dbReference type="OrthoDB" id="360553at2"/>
<dbReference type="AlphaFoldDB" id="A0A1T4PTS8"/>
<proteinExistence type="predicted"/>
<dbReference type="GeneID" id="303367946"/>
<dbReference type="STRING" id="225004.SAMN02745152_01716"/>
<accession>A0A1T4PTS8</accession>
<dbReference type="EMBL" id="FUXC01000010">
    <property type="protein sequence ID" value="SJZ94829.1"/>
    <property type="molecule type" value="Genomic_DNA"/>
</dbReference>
<dbReference type="NCBIfam" id="TIGR04409">
    <property type="entry name" value="LptC_YrbK"/>
    <property type="match status" value="1"/>
</dbReference>
<sequence length="190" mass="21080">MLFNNKKVKKSVIFLTAALCFFSCSLNYETEKNSEESVPEFSFTGAVFNRYKDNKISIQLEADKLEQYKADGSSYAQSAQFKTYKDDGTLDTDGYCSLLASNTNDEKYSLFDGISINVYSQDLKITAQSLHFNGKTEQLTSGRNEQVTIARKGTTVSGTGFSASGVSRKFSFERQVSGSVVDKEDDGDKE</sequence>
<keyword evidence="1" id="KW-0732">Signal</keyword>
<evidence type="ECO:0000313" key="3">
    <source>
        <dbReference type="Proteomes" id="UP000190395"/>
    </source>
</evidence>
<feature type="signal peptide" evidence="1">
    <location>
        <begin position="1"/>
        <end position="28"/>
    </location>
</feature>
<dbReference type="RefSeq" id="WP_078931444.1">
    <property type="nucleotide sequence ID" value="NZ_CAMEQG010000034.1"/>
</dbReference>
<dbReference type="Proteomes" id="UP000190395">
    <property type="component" value="Unassembled WGS sequence"/>
</dbReference>
<dbReference type="InterPro" id="IPR026265">
    <property type="entry name" value="LptC"/>
</dbReference>